<dbReference type="EMBL" id="KQ241771">
    <property type="protein sequence ID" value="KNC84333.1"/>
    <property type="molecule type" value="Genomic_DNA"/>
</dbReference>
<feature type="transmembrane region" description="Helical" evidence="1">
    <location>
        <begin position="296"/>
        <end position="315"/>
    </location>
</feature>
<evidence type="ECO:0000256" key="1">
    <source>
        <dbReference type="SAM" id="Phobius"/>
    </source>
</evidence>
<accession>A0A0L0G7W5</accession>
<dbReference type="PANTHER" id="PTHR38568">
    <property type="entry name" value="DUF445 DOMAIN-CONTAINING PROTEIN-RELATED"/>
    <property type="match status" value="1"/>
</dbReference>
<gene>
    <name evidence="2" type="ORF">SARC_03438</name>
</gene>
<keyword evidence="1" id="KW-0472">Membrane</keyword>
<evidence type="ECO:0000313" key="3">
    <source>
        <dbReference type="Proteomes" id="UP000054560"/>
    </source>
</evidence>
<reference evidence="2 3" key="1">
    <citation type="submission" date="2011-02" db="EMBL/GenBank/DDBJ databases">
        <title>The Genome Sequence of Sphaeroforma arctica JP610.</title>
        <authorList>
            <consortium name="The Broad Institute Genome Sequencing Platform"/>
            <person name="Russ C."/>
            <person name="Cuomo C."/>
            <person name="Young S.K."/>
            <person name="Zeng Q."/>
            <person name="Gargeya S."/>
            <person name="Alvarado L."/>
            <person name="Berlin A."/>
            <person name="Chapman S.B."/>
            <person name="Chen Z."/>
            <person name="Freedman E."/>
            <person name="Gellesch M."/>
            <person name="Goldberg J."/>
            <person name="Griggs A."/>
            <person name="Gujja S."/>
            <person name="Heilman E."/>
            <person name="Heiman D."/>
            <person name="Howarth C."/>
            <person name="Mehta T."/>
            <person name="Neiman D."/>
            <person name="Pearson M."/>
            <person name="Roberts A."/>
            <person name="Saif S."/>
            <person name="Shea T."/>
            <person name="Shenoy N."/>
            <person name="Sisk P."/>
            <person name="Stolte C."/>
            <person name="Sykes S."/>
            <person name="White J."/>
            <person name="Yandava C."/>
            <person name="Burger G."/>
            <person name="Gray M.W."/>
            <person name="Holland P.W.H."/>
            <person name="King N."/>
            <person name="Lang F.B.F."/>
            <person name="Roger A.J."/>
            <person name="Ruiz-Trillo I."/>
            <person name="Haas B."/>
            <person name="Nusbaum C."/>
            <person name="Birren B."/>
        </authorList>
    </citation>
    <scope>NUCLEOTIDE SEQUENCE [LARGE SCALE GENOMIC DNA]</scope>
    <source>
        <strain evidence="2 3">JP610</strain>
    </source>
</reference>
<dbReference type="AlphaFoldDB" id="A0A0L0G7W5"/>
<dbReference type="GeneID" id="25903942"/>
<feature type="transmembrane region" description="Helical" evidence="1">
    <location>
        <begin position="86"/>
        <end position="104"/>
    </location>
</feature>
<keyword evidence="1" id="KW-1133">Transmembrane helix</keyword>
<keyword evidence="3" id="KW-1185">Reference proteome</keyword>
<dbReference type="RefSeq" id="XP_014158235.1">
    <property type="nucleotide sequence ID" value="XM_014302760.1"/>
</dbReference>
<organism evidence="2 3">
    <name type="scientific">Sphaeroforma arctica JP610</name>
    <dbReference type="NCBI Taxonomy" id="667725"/>
    <lineage>
        <taxon>Eukaryota</taxon>
        <taxon>Ichthyosporea</taxon>
        <taxon>Ichthyophonida</taxon>
        <taxon>Sphaeroforma</taxon>
    </lineage>
</organism>
<keyword evidence="1" id="KW-0812">Transmembrane</keyword>
<dbReference type="PANTHER" id="PTHR38568:SF2">
    <property type="entry name" value="DUF445 DOMAIN-CONTAINING PROTEIN"/>
    <property type="match status" value="1"/>
</dbReference>
<dbReference type="OrthoDB" id="446769at2759"/>
<dbReference type="eggNOG" id="ENOG502S31I">
    <property type="taxonomic scope" value="Eukaryota"/>
</dbReference>
<proteinExistence type="predicted"/>
<name>A0A0L0G7W5_9EUKA</name>
<feature type="transmembrane region" description="Helical" evidence="1">
    <location>
        <begin position="110"/>
        <end position="136"/>
    </location>
</feature>
<dbReference type="Proteomes" id="UP000054560">
    <property type="component" value="Unassembled WGS sequence"/>
</dbReference>
<evidence type="ECO:0000313" key="2">
    <source>
        <dbReference type="EMBL" id="KNC84333.1"/>
    </source>
</evidence>
<sequence length="327" mass="36592">MMSDEESQSLLGIELHQYTSLSSVGNETVHGGGGRGLYQSDGSYFHEYSHTRSNRYRRRSNALVLRLADKFRVFGRNFSLRASPSTVALCVAFAATILGAGFSFDDNSTFWATVEYCGLFGVIGGLLSGLSVRLLFARSCGAVPRHGDDIKARLKSTIFDRIFKRECIALYLRKALHESLDTLNIDERIEWIIDSPAVNKVLDKKLNELLASKHGVYLHLAGFSLREFKPAIKPYLINFSSELTPAIMARMHSIGDSEVKLLHDILDGILESEMINISEDDVVELVDLMTKRPFEWLVACCTMFGLLLGLVLNNIKREFNTQSLNLS</sequence>
<protein>
    <submittedName>
        <fullName evidence="2">Uncharacterized protein</fullName>
    </submittedName>
</protein>